<feature type="compositionally biased region" description="Basic and acidic residues" evidence="1">
    <location>
        <begin position="355"/>
        <end position="380"/>
    </location>
</feature>
<dbReference type="PANTHER" id="PTHR11370">
    <property type="entry name" value="DNA-REPAIR PROTEIN XRCC1"/>
    <property type="match status" value="1"/>
</dbReference>
<reference evidence="3" key="1">
    <citation type="submission" date="2021-12" db="EMBL/GenBank/DDBJ databases">
        <authorList>
            <person name="King R."/>
        </authorList>
    </citation>
    <scope>NUCLEOTIDE SEQUENCE</scope>
</reference>
<feature type="region of interest" description="Disordered" evidence="1">
    <location>
        <begin position="94"/>
        <end position="115"/>
    </location>
</feature>
<proteinExistence type="predicted"/>
<dbReference type="PANTHER" id="PTHR11370:SF5">
    <property type="entry name" value="DNA REPAIR PROTEIN XRCC1"/>
    <property type="match status" value="1"/>
</dbReference>
<feature type="compositionally biased region" description="Polar residues" evidence="1">
    <location>
        <begin position="381"/>
        <end position="394"/>
    </location>
</feature>
<organism evidence="3 4">
    <name type="scientific">Chilo suppressalis</name>
    <name type="common">Asiatic rice borer moth</name>
    <dbReference type="NCBI Taxonomy" id="168631"/>
    <lineage>
        <taxon>Eukaryota</taxon>
        <taxon>Metazoa</taxon>
        <taxon>Ecdysozoa</taxon>
        <taxon>Arthropoda</taxon>
        <taxon>Hexapoda</taxon>
        <taxon>Insecta</taxon>
        <taxon>Pterygota</taxon>
        <taxon>Neoptera</taxon>
        <taxon>Endopterygota</taxon>
        <taxon>Lepidoptera</taxon>
        <taxon>Glossata</taxon>
        <taxon>Ditrysia</taxon>
        <taxon>Pyraloidea</taxon>
        <taxon>Crambidae</taxon>
        <taxon>Crambinae</taxon>
        <taxon>Chilo</taxon>
    </lineage>
</organism>
<evidence type="ECO:0000259" key="2">
    <source>
        <dbReference type="PROSITE" id="PS50172"/>
    </source>
</evidence>
<evidence type="ECO:0000313" key="4">
    <source>
        <dbReference type="Proteomes" id="UP001153292"/>
    </source>
</evidence>
<feature type="region of interest" description="Disordered" evidence="1">
    <location>
        <begin position="495"/>
        <end position="567"/>
    </location>
</feature>
<feature type="compositionally biased region" description="Basic and acidic residues" evidence="1">
    <location>
        <begin position="255"/>
        <end position="271"/>
    </location>
</feature>
<accession>A0ABN8AX17</accession>
<dbReference type="Pfam" id="PF01834">
    <property type="entry name" value="XRCC1_N"/>
    <property type="match status" value="1"/>
</dbReference>
<dbReference type="InterPro" id="IPR001357">
    <property type="entry name" value="BRCT_dom"/>
</dbReference>
<dbReference type="InterPro" id="IPR002706">
    <property type="entry name" value="Xrcc1_N"/>
</dbReference>
<feature type="region of interest" description="Disordered" evidence="1">
    <location>
        <begin position="222"/>
        <end position="407"/>
    </location>
</feature>
<evidence type="ECO:0000313" key="3">
    <source>
        <dbReference type="EMBL" id="CAH0399982.1"/>
    </source>
</evidence>
<dbReference type="InterPro" id="IPR036420">
    <property type="entry name" value="BRCT_dom_sf"/>
</dbReference>
<feature type="compositionally biased region" description="Basic and acidic residues" evidence="1">
    <location>
        <begin position="297"/>
        <end position="348"/>
    </location>
</feature>
<dbReference type="EMBL" id="OU963909">
    <property type="protein sequence ID" value="CAH0399982.1"/>
    <property type="molecule type" value="Genomic_DNA"/>
</dbReference>
<feature type="compositionally biased region" description="Basic and acidic residues" evidence="1">
    <location>
        <begin position="230"/>
        <end position="245"/>
    </location>
</feature>
<feature type="domain" description="BRCT" evidence="2">
    <location>
        <begin position="575"/>
        <end position="658"/>
    </location>
</feature>
<dbReference type="Gene3D" id="3.40.50.10190">
    <property type="entry name" value="BRCT domain"/>
    <property type="match status" value="2"/>
</dbReference>
<dbReference type="InterPro" id="IPR008979">
    <property type="entry name" value="Galactose-bd-like_sf"/>
</dbReference>
<dbReference type="PROSITE" id="PS50172">
    <property type="entry name" value="BRCT"/>
    <property type="match status" value="2"/>
</dbReference>
<keyword evidence="4" id="KW-1185">Reference proteome</keyword>
<feature type="compositionally biased region" description="Basic and acidic residues" evidence="1">
    <location>
        <begin position="556"/>
        <end position="567"/>
    </location>
</feature>
<name>A0ABN8AX17_CHISP</name>
<gene>
    <name evidence="3" type="ORF">CHILSU_LOCUS3163</name>
</gene>
<feature type="compositionally biased region" description="Basic and acidic residues" evidence="1">
    <location>
        <begin position="496"/>
        <end position="516"/>
    </location>
</feature>
<protein>
    <recommendedName>
        <fullName evidence="2">BRCT domain-containing protein</fullName>
    </recommendedName>
</protein>
<dbReference type="Gene3D" id="2.60.120.260">
    <property type="entry name" value="Galactose-binding domain-like"/>
    <property type="match status" value="1"/>
</dbReference>
<dbReference type="SUPFAM" id="SSF49785">
    <property type="entry name" value="Galactose-binding domain-like"/>
    <property type="match status" value="1"/>
</dbReference>
<sequence>MPRVKLDYIVSFSSEDPDNPASNLLNWEVSKKRWLCSKGEPSCSVVLQLAKAVKISEIHIGAHNVAFVEVLAGRSEKPNESFQVIVASSIFLSPSESRGAGDGSSGLERVRSFPSSQLQPGAAAQRWDRVRVLCSQPYNKHCKYGLSFVQIYEPEGADSSSHRPTLVLPTITGDDDDEDDDFKPGELFAAHNTSITTDTGSQIRHATSQALKNISNSATKLVKTPITKNKRSEHANEECSTDRRRSSLMYTDDDEKPHAKIDHIVDEKCKQEPSSSKKAKQSDTKKNASSKNVTTEDSDKRKEKPSDSETGKDERLVGNGSDKHTSKYIKKEYTRSGKSQDEETDSSRKLKHVKKTDNGRDSRFDKGSPTPSRDEKRKYTNNDQPSTSRVNESFNTKKRSREKPAKELGSVLAGVELTMSGYLNPERGELRELALRMGAKVHRDWGPSCNLLICAFADTPKLRTARSERGDSLRAVRGGWLREAARICMQPPWRRYAADPKDNHPSSDSPVRRASCDESSDTDDEIERVLRAQKKPRLQHAPSPSPPPGDDDDDDKTDHDDQDSSRLESIEAAKSLPAMFSELSFVIRARQPLNTLCDRYIRAYGGLVKQEEHLDGSSTVDYVLSEDLNTVVPKSWRCAVVSPEWLWSCHKHQALLPP</sequence>
<dbReference type="SMART" id="SM00292">
    <property type="entry name" value="BRCT"/>
    <property type="match status" value="2"/>
</dbReference>
<dbReference type="SUPFAM" id="SSF52113">
    <property type="entry name" value="BRCT domain"/>
    <property type="match status" value="2"/>
</dbReference>
<feature type="domain" description="BRCT" evidence="2">
    <location>
        <begin position="407"/>
        <end position="483"/>
    </location>
</feature>
<evidence type="ECO:0000256" key="1">
    <source>
        <dbReference type="SAM" id="MobiDB-lite"/>
    </source>
</evidence>
<dbReference type="Proteomes" id="UP001153292">
    <property type="component" value="Chromosome 16"/>
</dbReference>